<dbReference type="GeneTree" id="ENSGT00940000158408"/>
<dbReference type="GO" id="GO:0005739">
    <property type="term" value="C:mitochondrion"/>
    <property type="evidence" value="ECO:0007669"/>
    <property type="project" value="TreeGrafter"/>
</dbReference>
<dbReference type="AlphaFoldDB" id="A0A8C4NPN1"/>
<dbReference type="Pfam" id="PF00328">
    <property type="entry name" value="His_Phos_2"/>
    <property type="match status" value="1"/>
</dbReference>
<dbReference type="PANTHER" id="PTHR11567:SF202">
    <property type="entry name" value="LYSOPHOSPHATIDIC ACID PHOSPHATASE TYPE 6"/>
    <property type="match status" value="1"/>
</dbReference>
<dbReference type="GO" id="GO:0052642">
    <property type="term" value="F:lysophosphatidic acid phosphatase activity"/>
    <property type="evidence" value="ECO:0007669"/>
    <property type="project" value="TreeGrafter"/>
</dbReference>
<keyword evidence="3" id="KW-1185">Reference proteome</keyword>
<dbReference type="GO" id="GO:2001311">
    <property type="term" value="P:lysobisphosphatidic acid metabolic process"/>
    <property type="evidence" value="ECO:0007669"/>
    <property type="project" value="TreeGrafter"/>
</dbReference>
<dbReference type="Proteomes" id="UP000694388">
    <property type="component" value="Unplaced"/>
</dbReference>
<reference evidence="2" key="1">
    <citation type="submission" date="2025-05" db="UniProtKB">
        <authorList>
            <consortium name="Ensembl"/>
        </authorList>
    </citation>
    <scope>IDENTIFICATION</scope>
</reference>
<evidence type="ECO:0000256" key="1">
    <source>
        <dbReference type="ARBA" id="ARBA00005375"/>
    </source>
</evidence>
<dbReference type="CDD" id="cd07061">
    <property type="entry name" value="HP_HAP_like"/>
    <property type="match status" value="1"/>
</dbReference>
<proteinExistence type="inferred from homology"/>
<organism evidence="2 3">
    <name type="scientific">Eptatretus burgeri</name>
    <name type="common">Inshore hagfish</name>
    <dbReference type="NCBI Taxonomy" id="7764"/>
    <lineage>
        <taxon>Eukaryota</taxon>
        <taxon>Metazoa</taxon>
        <taxon>Chordata</taxon>
        <taxon>Craniata</taxon>
        <taxon>Vertebrata</taxon>
        <taxon>Cyclostomata</taxon>
        <taxon>Myxini</taxon>
        <taxon>Myxiniformes</taxon>
        <taxon>Myxinidae</taxon>
        <taxon>Eptatretinae</taxon>
        <taxon>Eptatretus</taxon>
    </lineage>
</organism>
<dbReference type="PANTHER" id="PTHR11567">
    <property type="entry name" value="ACID PHOSPHATASE-RELATED"/>
    <property type="match status" value="1"/>
</dbReference>
<name>A0A8C4NPN1_EPTBU</name>
<evidence type="ECO:0000313" key="3">
    <source>
        <dbReference type="Proteomes" id="UP000694388"/>
    </source>
</evidence>
<dbReference type="InterPro" id="IPR050645">
    <property type="entry name" value="Histidine_acid_phosphatase"/>
</dbReference>
<accession>A0A8C4NPN1</accession>
<protein>
    <recommendedName>
        <fullName evidence="4">Acid phosphatase 6, lysophosphatidic</fullName>
    </recommendedName>
</protein>
<dbReference type="OMA" id="QWATRIM"/>
<comment type="similarity">
    <text evidence="1">Belongs to the histidine acid phosphatase family.</text>
</comment>
<dbReference type="InterPro" id="IPR000560">
    <property type="entry name" value="His_Pase_clade-2"/>
</dbReference>
<evidence type="ECO:0000313" key="2">
    <source>
        <dbReference type="Ensembl" id="ENSEBUP00000007757.1"/>
    </source>
</evidence>
<dbReference type="Gene3D" id="3.40.50.1240">
    <property type="entry name" value="Phosphoglycerate mutase-like"/>
    <property type="match status" value="1"/>
</dbReference>
<dbReference type="SUPFAM" id="SSF53254">
    <property type="entry name" value="Phosphoglycerate mutase-like"/>
    <property type="match status" value="1"/>
</dbReference>
<dbReference type="Ensembl" id="ENSEBUT00000008245.1">
    <property type="protein sequence ID" value="ENSEBUP00000007757.1"/>
    <property type="gene ID" value="ENSEBUG00000005052.1"/>
</dbReference>
<dbReference type="InterPro" id="IPR029033">
    <property type="entry name" value="His_PPase_superfam"/>
</dbReference>
<evidence type="ECO:0008006" key="4">
    <source>
        <dbReference type="Google" id="ProtNLM"/>
    </source>
</evidence>
<sequence>MMFSNSYKHSDLSKDKEALRALLHLPVDSRVPNFLALRDVLVSRKTHGLPVSLELLDWLPKVEQWATRIMRSGIATEQRNEVLQLSSGPLLSLILQNMEEIVEGKRSHQLLLYSCHDTTLFPLLAVLGISGSQEKEQGVPTREMKPSEETWPPFVACLCIDLFQEAESGKHFVQVSYLNQSFPLPGCTSEPCPWSEFHALLSPFALSAQEYTMKCQSSDSKSTSEPSPVTR</sequence>
<dbReference type="Ensembl" id="ENSEBUT00000008233.1">
    <property type="protein sequence ID" value="ENSEBUP00000007745.1"/>
    <property type="gene ID" value="ENSEBUG00000005052.1"/>
</dbReference>